<feature type="chain" id="PRO_5035810329" evidence="1">
    <location>
        <begin position="17"/>
        <end position="168"/>
    </location>
</feature>
<reference evidence="2 3" key="1">
    <citation type="submission" date="2020-04" db="EMBL/GenBank/DDBJ databases">
        <authorList>
            <person name="Laetsch R D."/>
            <person name="Stevens L."/>
            <person name="Kumar S."/>
            <person name="Blaxter L. M."/>
        </authorList>
    </citation>
    <scope>NUCLEOTIDE SEQUENCE [LARGE SCALE GENOMIC DNA]</scope>
</reference>
<evidence type="ECO:0000313" key="2">
    <source>
        <dbReference type="EMBL" id="CAB3405830.1"/>
    </source>
</evidence>
<dbReference type="EMBL" id="CADEPM010000005">
    <property type="protein sequence ID" value="CAB3405830.1"/>
    <property type="molecule type" value="Genomic_DNA"/>
</dbReference>
<sequence>MFKACLLLSIFAMALAKDSLHMSIAKQALRSINRNVMTQDYNQLKSLFYKKSTYSVCKQSGNFYTLAAYLKKHAVKPLNIEFRVDYVQPLDNGGLRFRFSEVYLLDDYATLIVAQGTIDMILDIENLQYKIEKILQDCPKKIEESPFKHQSIEFRRKMLRTIKDKLRK</sequence>
<evidence type="ECO:0000313" key="3">
    <source>
        <dbReference type="Proteomes" id="UP000494206"/>
    </source>
</evidence>
<dbReference type="Proteomes" id="UP000494206">
    <property type="component" value="Unassembled WGS sequence"/>
</dbReference>
<keyword evidence="3" id="KW-1185">Reference proteome</keyword>
<name>A0A8S1F0B3_9PELO</name>
<dbReference type="AlphaFoldDB" id="A0A8S1F0B3"/>
<accession>A0A8S1F0B3</accession>
<keyword evidence="1" id="KW-0732">Signal</keyword>
<organism evidence="2 3">
    <name type="scientific">Caenorhabditis bovis</name>
    <dbReference type="NCBI Taxonomy" id="2654633"/>
    <lineage>
        <taxon>Eukaryota</taxon>
        <taxon>Metazoa</taxon>
        <taxon>Ecdysozoa</taxon>
        <taxon>Nematoda</taxon>
        <taxon>Chromadorea</taxon>
        <taxon>Rhabditida</taxon>
        <taxon>Rhabditina</taxon>
        <taxon>Rhabditomorpha</taxon>
        <taxon>Rhabditoidea</taxon>
        <taxon>Rhabditidae</taxon>
        <taxon>Peloderinae</taxon>
        <taxon>Caenorhabditis</taxon>
    </lineage>
</organism>
<comment type="caution">
    <text evidence="2">The sequence shown here is derived from an EMBL/GenBank/DDBJ whole genome shotgun (WGS) entry which is preliminary data.</text>
</comment>
<protein>
    <submittedName>
        <fullName evidence="2">Uncharacterized protein</fullName>
    </submittedName>
</protein>
<feature type="signal peptide" evidence="1">
    <location>
        <begin position="1"/>
        <end position="16"/>
    </location>
</feature>
<gene>
    <name evidence="2" type="ORF">CBOVIS_LOCUS7978</name>
</gene>
<evidence type="ECO:0000256" key="1">
    <source>
        <dbReference type="SAM" id="SignalP"/>
    </source>
</evidence>
<proteinExistence type="predicted"/>